<dbReference type="InterPro" id="IPR006133">
    <property type="entry name" value="DNA-dir_DNA_pol_B_exonuc"/>
</dbReference>
<dbReference type="InterPro" id="IPR023211">
    <property type="entry name" value="DNA_pol_palm_dom_sf"/>
</dbReference>
<dbReference type="InterPro" id="IPR006134">
    <property type="entry name" value="DNA-dir_DNA_pol_B_multi_dom"/>
</dbReference>
<dbReference type="InterPro" id="IPR036844">
    <property type="entry name" value="Hint_dom_sf"/>
</dbReference>
<dbReference type="GO" id="GO:0006261">
    <property type="term" value="P:DNA-templated DNA replication"/>
    <property type="evidence" value="ECO:0007669"/>
    <property type="project" value="TreeGrafter"/>
</dbReference>
<name>C9REF3_METVM</name>
<accession>C9REF3</accession>
<dbReference type="InterPro" id="IPR027434">
    <property type="entry name" value="Homing_endonucl"/>
</dbReference>
<dbReference type="Gene3D" id="1.10.287.690">
    <property type="entry name" value="Helix hairpin bin"/>
    <property type="match status" value="1"/>
</dbReference>
<keyword evidence="6" id="KW-0235">DNA replication</keyword>
<evidence type="ECO:0000256" key="2">
    <source>
        <dbReference type="ARBA" id="ARBA00012417"/>
    </source>
</evidence>
<dbReference type="Gene3D" id="1.10.10.1010">
    <property type="entry name" value="Intein homing endonuclease, domain IV"/>
    <property type="match status" value="1"/>
</dbReference>
<reference evidence="13" key="1">
    <citation type="submission" date="2009-10" db="EMBL/GenBank/DDBJ databases">
        <title>Complete sequence of chromosome of Methanocaldococcus vulcanius M7.</title>
        <authorList>
            <consortium name="US DOE Joint Genome Institute"/>
            <person name="Lucas S."/>
            <person name="Copeland A."/>
            <person name="Lapidus A."/>
            <person name="Glavina del Rio T."/>
            <person name="Dalin E."/>
            <person name="Tice H."/>
            <person name="Bruce D."/>
            <person name="Goodwin L."/>
            <person name="Pitluck S."/>
            <person name="Lcollab F.I."/>
            <person name="Brettin T."/>
            <person name="Detter J.C."/>
            <person name="Han C."/>
            <person name="Tapia R."/>
            <person name="Kuske C.R."/>
            <person name="Schmutz J."/>
            <person name="Larimer F."/>
            <person name="Land M."/>
            <person name="Hauser L."/>
            <person name="Kyrpides N."/>
            <person name="Ovchinikova G."/>
            <person name="Sieprawska-Lupa M."/>
            <person name="Whitman W.B."/>
            <person name="Woyke T."/>
        </authorList>
    </citation>
    <scope>NUCLEOTIDE SEQUENCE [LARGE SCALE GENOMIC DNA]</scope>
    <source>
        <strain evidence="13">M7</strain>
    </source>
</reference>
<dbReference type="FunFam" id="3.30.420.10:FF:000307">
    <property type="entry name" value="DNA polymerase Pol2"/>
    <property type="match status" value="1"/>
</dbReference>
<dbReference type="GO" id="GO:0016539">
    <property type="term" value="P:intein-mediated protein splicing"/>
    <property type="evidence" value="ECO:0007669"/>
    <property type="project" value="InterPro"/>
</dbReference>
<keyword evidence="14" id="KW-1185">Reference proteome</keyword>
<dbReference type="FunFam" id="1.10.287.690:FF:000013">
    <property type="entry name" value="DNA polymerase"/>
    <property type="match status" value="1"/>
</dbReference>
<dbReference type="PANTHER" id="PTHR10322">
    <property type="entry name" value="DNA POLYMERASE CATALYTIC SUBUNIT"/>
    <property type="match status" value="1"/>
</dbReference>
<dbReference type="HOGENOM" id="CLU_000203_6_4_2"/>
<evidence type="ECO:0000256" key="4">
    <source>
        <dbReference type="ARBA" id="ARBA00022679"/>
    </source>
</evidence>
<evidence type="ECO:0000313" key="13">
    <source>
        <dbReference type="EMBL" id="ACX71955.1"/>
    </source>
</evidence>
<gene>
    <name evidence="13" type="ordered locus">Metvu_0086</name>
</gene>
<keyword evidence="5 13" id="KW-0548">Nucleotidyltransferase</keyword>
<dbReference type="Gene3D" id="2.170.16.10">
    <property type="entry name" value="Hedgehog/Intein (Hint) domain"/>
    <property type="match status" value="3"/>
</dbReference>
<evidence type="ECO:0000256" key="11">
    <source>
        <dbReference type="ARBA" id="ARBA00049244"/>
    </source>
</evidence>
<feature type="domain" description="DOD-type homing endonuclease" evidence="12">
    <location>
        <begin position="1028"/>
        <end position="1160"/>
    </location>
</feature>
<dbReference type="InterPro" id="IPR003587">
    <property type="entry name" value="Hint_dom_N"/>
</dbReference>
<dbReference type="InterPro" id="IPR006172">
    <property type="entry name" value="DNA-dir_DNA_pol_B"/>
</dbReference>
<protein>
    <recommendedName>
        <fullName evidence="3">DNA polymerase</fullName>
        <ecNumber evidence="2">2.7.7.7</ecNumber>
    </recommendedName>
</protein>
<dbReference type="SMART" id="SM00306">
    <property type="entry name" value="HintN"/>
    <property type="match status" value="3"/>
</dbReference>
<dbReference type="PANTHER" id="PTHR10322:SF23">
    <property type="entry name" value="DNA POLYMERASE DELTA CATALYTIC SUBUNIT"/>
    <property type="match status" value="1"/>
</dbReference>
<evidence type="ECO:0000313" key="14">
    <source>
        <dbReference type="Proteomes" id="UP000002063"/>
    </source>
</evidence>
<evidence type="ECO:0000256" key="5">
    <source>
        <dbReference type="ARBA" id="ARBA00022695"/>
    </source>
</evidence>
<evidence type="ECO:0000256" key="1">
    <source>
        <dbReference type="ARBA" id="ARBA00005755"/>
    </source>
</evidence>
<dbReference type="SMART" id="SM00486">
    <property type="entry name" value="POLBc"/>
    <property type="match status" value="1"/>
</dbReference>
<dbReference type="FunFam" id="1.10.132.60:FF:000013">
    <property type="entry name" value="DNA polymerase Pol2"/>
    <property type="match status" value="1"/>
</dbReference>
<dbReference type="Gene3D" id="3.10.28.10">
    <property type="entry name" value="Homing endonucleases"/>
    <property type="match status" value="1"/>
</dbReference>
<dbReference type="RefSeq" id="WP_012819501.1">
    <property type="nucleotide sequence ID" value="NC_013407.1"/>
</dbReference>
<dbReference type="InterPro" id="IPR006142">
    <property type="entry name" value="INTEIN"/>
</dbReference>
<evidence type="ECO:0000256" key="7">
    <source>
        <dbReference type="ARBA" id="ARBA00022813"/>
    </source>
</evidence>
<dbReference type="PROSITE" id="PS50819">
    <property type="entry name" value="INTEIN_ENDONUCLEASE"/>
    <property type="match status" value="1"/>
</dbReference>
<dbReference type="PROSITE" id="PS50817">
    <property type="entry name" value="INTEIN_N_TER"/>
    <property type="match status" value="3"/>
</dbReference>
<dbReference type="SUPFAM" id="SSF51294">
    <property type="entry name" value="Hedgehog/intein (Hint) domain"/>
    <property type="match status" value="3"/>
</dbReference>
<dbReference type="NCBIfam" id="TIGR01445">
    <property type="entry name" value="intein_Nterm"/>
    <property type="match status" value="2"/>
</dbReference>
<dbReference type="Pfam" id="PF03104">
    <property type="entry name" value="DNA_pol_B_exo1"/>
    <property type="match status" value="1"/>
</dbReference>
<sequence length="1657" mass="194156">MKEKAPKIDALIDCTYKTEDNRAVIYLYLLENILKDREFSPYFYVEMLKDRIEKEDIDKIKEFLLKEDLLKFVENLEVVNKTILKKEKEIVKIIATHPQRVPKLRKIKECDIVKEIYEHDIPFAKRYLIDSDIVPMTYWDFENRKQVSIEIPKLKTVSFDMEVYNRDTEPDPEKDPILMASFWDDNGGKVITYKHFDHSNIEVVNSEKDLIKKIVEMLRQYDVIFTYNGDNFDFPYLKARAKIYGIDIKLGRDGEELKIKRGGMEFRSYIPGRVHIDLYPISRRLLKLTKYTLEDVVYNLFGIEKLKIPHTKIVDYWANNDKILIEYSLQDAKYTHKIGKYFFPLEVMFSRIVNQTPFEITRMSSGQMVEYLLMKNAFKENMIVPNKPDEKEYRKRLLTSYEGGYVKEPEKGMFEDIISMDFRCHPRGTKVIVKNNGLTDIENVKVGDYVLGIDGWQKVKRVWKYPYNGFLVNVNGLKSTPNHKIPVIKKENGKDRVIDVSSIYLLNLKGCKILKIKNFESIGMFGKIFKKDTKIKKVKGLLEKIAYIDPREGLVIKVKNEKEDIFKTVIPILKELNILYKQVDEKTIIIDSIDGLLKYIVTIGFNDKNEEKIKEIIKEKSFLEFKELEDIKISIEEYEGYVYDLTLEGRPYYFANGILTHNSLYPSIIIAYNISPETLDCECCKDISEKILGHWFCKKREGLIPKTLRGLIERRINIKNKMKKMESEKEINEEYNLLDYEQRSLKILANSILPDEYLTVIEDDGVKIVKIGEYINRLMEKYPNKIKLSEVLEVKNLKTFSFNKLTKKCEIKKVKGLIRHKYEGKAYKIKLRSGRTIRVTEGHSLFKYENGEIVEVKGNEIKINDLIVVPRKIAHINKKIVINIPKRLVDADEEDIKNLVITKHKDKIHFIKLKKTLEDIERNKFNVIFDDCILYLKKLGLIDYNIIKAINKVEIKILDKKKFKIYKKYIDTIIEHGNFARGRSNIQYLKIKDLINDIPDEEFEDCEIGALCGKINALLKLDENLAKFLGYFVTRGGLNKYKAKEGTTHEVAIFKSLPDYQKEIVKIFKKTFGAGCISKDKVIMDNKIVYLILKYIFKCGNKNKKHIPEEIFLADEKVIKSFLDGFLKAKKNSHKGTTTFMAKDEDYLNQLMILFNLVGIPTRFTPVKNKGYKLTLNPNYKLINDLMLDEVKEIEEFNYNGYVYDLSVEDNENFLVNNIYAHNSVYGYLAFPRARFYSRECAEVITYLGRKYILETIEEAEKFGFKVIYADSVVKDAKVIIKEDGKIKEIKIEDLFKKVDYTIGDKEYCILNNVETLTIEDTKLVWRKVPYIMRHRTNKKIYRVKVKDRYVDITEDHSIIGVKNNKLVELKPTEIKDDETKLIILNKDLKSYNFASVEEINCIKYSDYVYDIEVENTHRFFANGILVHNTDGFYAVWKEKISKDDLIKKALEFVKYINSKLPGTMELEFEGYFKRGIFITKKRYALIDENGRVIVKGLEFVRRDWSNLARITQRRVLEALLLEGDINKAKKAIQDVIKDLREKKIKKEDLIIYTQLTKNPNEYKTTAPHVEIAKKMMREGKKIKIGDVIGYIIVKGSKSISERAKLPEEVSIEEIDVNYYIDNQILPPVLRIMEAVGVSKNELKKEGTQLTLDRFLK</sequence>
<dbReference type="PROSITE" id="PS50818">
    <property type="entry name" value="INTEIN_C_TER"/>
    <property type="match status" value="3"/>
</dbReference>
<evidence type="ECO:0000256" key="6">
    <source>
        <dbReference type="ARBA" id="ARBA00022705"/>
    </source>
</evidence>
<dbReference type="NCBIfam" id="TIGR01443">
    <property type="entry name" value="intein_Cterm"/>
    <property type="match status" value="3"/>
</dbReference>
<evidence type="ECO:0000256" key="10">
    <source>
        <dbReference type="ARBA" id="ARBA00023125"/>
    </source>
</evidence>
<dbReference type="GeneID" id="8512412"/>
<evidence type="ECO:0000256" key="3">
    <source>
        <dbReference type="ARBA" id="ARBA00015749"/>
    </source>
</evidence>
<dbReference type="FunFam" id="3.90.1600.10:FF:000040">
    <property type="entry name" value="DNA-directed DNA polymerase"/>
    <property type="match status" value="1"/>
</dbReference>
<dbReference type="Gene3D" id="3.30.342.10">
    <property type="entry name" value="DNA Polymerase, chain B, domain 1"/>
    <property type="match status" value="1"/>
</dbReference>
<dbReference type="InterPro" id="IPR030934">
    <property type="entry name" value="Intein_C"/>
</dbReference>
<dbReference type="InterPro" id="IPR006141">
    <property type="entry name" value="Intein_N"/>
</dbReference>
<dbReference type="KEGG" id="mvu:Metvu_0086"/>
<dbReference type="InterPro" id="IPR003586">
    <property type="entry name" value="Hint_dom_C"/>
</dbReference>
<keyword evidence="10" id="KW-0238">DNA-binding</keyword>
<dbReference type="InterPro" id="IPR042087">
    <property type="entry name" value="DNA_pol_B_thumb"/>
</dbReference>
<dbReference type="CDD" id="cd00081">
    <property type="entry name" value="Hint"/>
    <property type="match status" value="4"/>
</dbReference>
<dbReference type="eggNOG" id="arCOG00328">
    <property type="taxonomic scope" value="Archaea"/>
</dbReference>
<dbReference type="Gene3D" id="3.30.420.10">
    <property type="entry name" value="Ribonuclease H-like superfamily/Ribonuclease H"/>
    <property type="match status" value="1"/>
</dbReference>
<keyword evidence="4 13" id="KW-0808">Transferase</keyword>
<dbReference type="Pfam" id="PF14890">
    <property type="entry name" value="Intein_splicing"/>
    <property type="match status" value="2"/>
</dbReference>
<dbReference type="SUPFAM" id="SSF53098">
    <property type="entry name" value="Ribonuclease H-like"/>
    <property type="match status" value="1"/>
</dbReference>
<dbReference type="InterPro" id="IPR036397">
    <property type="entry name" value="RNaseH_sf"/>
</dbReference>
<organism evidence="13 14">
    <name type="scientific">Methanocaldococcus vulcanius (strain ATCC 700851 / DSM 12094 / M7)</name>
    <name type="common">Methanococcus vulcanius</name>
    <dbReference type="NCBI Taxonomy" id="579137"/>
    <lineage>
        <taxon>Archaea</taxon>
        <taxon>Methanobacteriati</taxon>
        <taxon>Methanobacteriota</taxon>
        <taxon>Methanomada group</taxon>
        <taxon>Methanococci</taxon>
        <taxon>Methanococcales</taxon>
        <taxon>Methanocaldococcaceae</taxon>
        <taxon>Methanocaldococcus</taxon>
    </lineage>
</organism>
<comment type="catalytic activity">
    <reaction evidence="11">
        <text>DNA(n) + a 2'-deoxyribonucleoside 5'-triphosphate = DNA(n+1) + diphosphate</text>
        <dbReference type="Rhea" id="RHEA:22508"/>
        <dbReference type="Rhea" id="RHEA-COMP:17339"/>
        <dbReference type="Rhea" id="RHEA-COMP:17340"/>
        <dbReference type="ChEBI" id="CHEBI:33019"/>
        <dbReference type="ChEBI" id="CHEBI:61560"/>
        <dbReference type="ChEBI" id="CHEBI:173112"/>
        <dbReference type="EC" id="2.7.7.7"/>
    </reaction>
</comment>
<evidence type="ECO:0000256" key="8">
    <source>
        <dbReference type="ARBA" id="ARBA00022932"/>
    </source>
</evidence>
<dbReference type="Gene3D" id="3.90.1600.10">
    <property type="entry name" value="Palm domain of DNA polymerase"/>
    <property type="match status" value="3"/>
</dbReference>
<dbReference type="GO" id="GO:0003887">
    <property type="term" value="F:DNA-directed DNA polymerase activity"/>
    <property type="evidence" value="ECO:0007669"/>
    <property type="project" value="UniProtKB-KW"/>
</dbReference>
<dbReference type="OrthoDB" id="323192at2157"/>
<dbReference type="InterPro" id="IPR050240">
    <property type="entry name" value="DNA_pol_type-B"/>
</dbReference>
<dbReference type="InterPro" id="IPR043502">
    <property type="entry name" value="DNA/RNA_pol_sf"/>
</dbReference>
<keyword evidence="9" id="KW-0651">Protein splicing</keyword>
<dbReference type="EC" id="2.7.7.7" evidence="2"/>
<dbReference type="InterPro" id="IPR004042">
    <property type="entry name" value="Intein_endonuc_central"/>
</dbReference>
<dbReference type="GO" id="GO:0004519">
    <property type="term" value="F:endonuclease activity"/>
    <property type="evidence" value="ECO:0007669"/>
    <property type="project" value="InterPro"/>
</dbReference>
<dbReference type="SMART" id="SM00305">
    <property type="entry name" value="HintC"/>
    <property type="match status" value="3"/>
</dbReference>
<evidence type="ECO:0000256" key="9">
    <source>
        <dbReference type="ARBA" id="ARBA00023000"/>
    </source>
</evidence>
<dbReference type="SUPFAM" id="SSF55608">
    <property type="entry name" value="Homing endonucleases"/>
    <property type="match status" value="1"/>
</dbReference>
<dbReference type="GO" id="GO:0000166">
    <property type="term" value="F:nucleotide binding"/>
    <property type="evidence" value="ECO:0007669"/>
    <property type="project" value="InterPro"/>
</dbReference>
<dbReference type="Pfam" id="PF00136">
    <property type="entry name" value="DNA_pol_B"/>
    <property type="match status" value="3"/>
</dbReference>
<dbReference type="InterPro" id="IPR012337">
    <property type="entry name" value="RNaseH-like_sf"/>
</dbReference>
<keyword evidence="7" id="KW-0068">Autocatalytic cleavage</keyword>
<dbReference type="EMBL" id="CP001787">
    <property type="protein sequence ID" value="ACX71955.1"/>
    <property type="molecule type" value="Genomic_DNA"/>
</dbReference>
<dbReference type="SUPFAM" id="SSF56672">
    <property type="entry name" value="DNA/RNA polymerases"/>
    <property type="match status" value="3"/>
</dbReference>
<dbReference type="GO" id="GO:0003677">
    <property type="term" value="F:DNA binding"/>
    <property type="evidence" value="ECO:0007669"/>
    <property type="project" value="UniProtKB-KW"/>
</dbReference>
<dbReference type="CDD" id="cd05780">
    <property type="entry name" value="DNA_polB_Kod1_like_exo"/>
    <property type="match status" value="1"/>
</dbReference>
<dbReference type="STRING" id="579137.Metvu_0086"/>
<dbReference type="Gene3D" id="1.10.132.60">
    <property type="entry name" value="DNA polymerase family B, C-terminal domain"/>
    <property type="match status" value="1"/>
</dbReference>
<evidence type="ECO:0000259" key="12">
    <source>
        <dbReference type="PROSITE" id="PS50819"/>
    </source>
</evidence>
<proteinExistence type="inferred from homology"/>
<comment type="similarity">
    <text evidence="1">Belongs to the DNA polymerase type-B family.</text>
</comment>
<dbReference type="Proteomes" id="UP000002063">
    <property type="component" value="Chromosome"/>
</dbReference>
<keyword evidence="8 13" id="KW-0239">DNA-directed DNA polymerase</keyword>
<dbReference type="PRINTS" id="PR00379">
    <property type="entry name" value="INTEIN"/>
</dbReference>